<accession>A0A4U9WMX6</accession>
<gene>
    <name evidence="1" type="ORF">NCTC12965_08562</name>
</gene>
<name>A0A4U9WMX6_SERFO</name>
<organism evidence="1">
    <name type="scientific">Serratia fonticola</name>
    <dbReference type="NCBI Taxonomy" id="47917"/>
    <lineage>
        <taxon>Bacteria</taxon>
        <taxon>Pseudomonadati</taxon>
        <taxon>Pseudomonadota</taxon>
        <taxon>Gammaproteobacteria</taxon>
        <taxon>Enterobacterales</taxon>
        <taxon>Yersiniaceae</taxon>
        <taxon>Serratia</taxon>
    </lineage>
</organism>
<dbReference type="SUPFAM" id="SSF54637">
    <property type="entry name" value="Thioesterase/thiol ester dehydrase-isomerase"/>
    <property type="match status" value="1"/>
</dbReference>
<protein>
    <submittedName>
        <fullName evidence="1">Bifunctional aldehyde dehydrogenase/enoyl-CoA hydratase</fullName>
    </submittedName>
</protein>
<dbReference type="AlphaFoldDB" id="A0A4U9WMX6"/>
<dbReference type="Gene3D" id="3.10.129.10">
    <property type="entry name" value="Hotdog Thioesterase"/>
    <property type="match status" value="1"/>
</dbReference>
<sequence>MKIGDTIQVRLTCKKKIRKPQKTAEDRPHGVVVWDVQVLNQHQQAVALYSILTLVARQEGDFNTVH</sequence>
<reference evidence="1" key="1">
    <citation type="submission" date="2019-05" db="EMBL/GenBank/DDBJ databases">
        <authorList>
            <consortium name="Pathogen Informatics"/>
        </authorList>
    </citation>
    <scope>NUCLEOTIDE SEQUENCE [LARGE SCALE GENOMIC DNA]</scope>
    <source>
        <strain evidence="1">NCTC12965</strain>
    </source>
</reference>
<dbReference type="EMBL" id="CABEEZ010000166">
    <property type="protein sequence ID" value="VTR60753.1"/>
    <property type="molecule type" value="Genomic_DNA"/>
</dbReference>
<proteinExistence type="predicted"/>
<dbReference type="InterPro" id="IPR029069">
    <property type="entry name" value="HotDog_dom_sf"/>
</dbReference>
<evidence type="ECO:0000313" key="1">
    <source>
        <dbReference type="EMBL" id="VTR60753.1"/>
    </source>
</evidence>